<evidence type="ECO:0000256" key="2">
    <source>
        <dbReference type="ARBA" id="ARBA00022723"/>
    </source>
</evidence>
<sequence length="115" mass="12783">MHEMSLATEVLAIIEDAARQQSFTRVKTIWLEIGQFSCVEIEALRFCFDSITQHSHSLAHGAQLEIIRLPGDGWCHNCQNKVSLTTVYDACPRCGSYGVAVTGGDSLRIKELEVE</sequence>
<dbReference type="GO" id="GO:0016151">
    <property type="term" value="F:nickel cation binding"/>
    <property type="evidence" value="ECO:0007669"/>
    <property type="project" value="UniProtKB-UniRule"/>
</dbReference>
<keyword evidence="3 4" id="KW-0862">Zinc</keyword>
<evidence type="ECO:0000256" key="4">
    <source>
        <dbReference type="HAMAP-Rule" id="MF_00213"/>
    </source>
</evidence>
<dbReference type="NCBIfam" id="TIGR00100">
    <property type="entry name" value="hypA"/>
    <property type="match status" value="1"/>
</dbReference>
<organism evidence="5 6">
    <name type="scientific">Nitrosomonas halophila</name>
    <dbReference type="NCBI Taxonomy" id="44576"/>
    <lineage>
        <taxon>Bacteria</taxon>
        <taxon>Pseudomonadati</taxon>
        <taxon>Pseudomonadota</taxon>
        <taxon>Betaproteobacteria</taxon>
        <taxon>Nitrosomonadales</taxon>
        <taxon>Nitrosomonadaceae</taxon>
        <taxon>Nitrosomonas</taxon>
    </lineage>
</organism>
<protein>
    <recommendedName>
        <fullName evidence="4">Hydrogenase maturation factor HypA</fullName>
    </recommendedName>
</protein>
<dbReference type="Pfam" id="PF01155">
    <property type="entry name" value="HypA"/>
    <property type="match status" value="1"/>
</dbReference>
<feature type="binding site" evidence="4">
    <location>
        <position position="78"/>
    </location>
    <ligand>
        <name>Zn(2+)</name>
        <dbReference type="ChEBI" id="CHEBI:29105"/>
    </ligand>
</feature>
<feature type="binding site" evidence="4">
    <location>
        <position position="2"/>
    </location>
    <ligand>
        <name>Ni(2+)</name>
        <dbReference type="ChEBI" id="CHEBI:49786"/>
    </ligand>
</feature>
<dbReference type="GO" id="GO:0016530">
    <property type="term" value="F:metallochaperone activity"/>
    <property type="evidence" value="ECO:0007669"/>
    <property type="project" value="UniProtKB-ARBA"/>
</dbReference>
<dbReference type="Gene3D" id="3.30.2320.80">
    <property type="match status" value="1"/>
</dbReference>
<dbReference type="PANTHER" id="PTHR34535:SF3">
    <property type="entry name" value="HYDROGENASE MATURATION FACTOR HYPA"/>
    <property type="match status" value="1"/>
</dbReference>
<feature type="binding site" evidence="4">
    <location>
        <position position="91"/>
    </location>
    <ligand>
        <name>Zn(2+)</name>
        <dbReference type="ChEBI" id="CHEBI:29105"/>
    </ligand>
</feature>
<comment type="similarity">
    <text evidence="4">Belongs to the HypA/HybF family.</text>
</comment>
<keyword evidence="6" id="KW-1185">Reference proteome</keyword>
<reference evidence="5 6" key="1">
    <citation type="submission" date="2016-10" db="EMBL/GenBank/DDBJ databases">
        <authorList>
            <person name="de Groot N.N."/>
        </authorList>
    </citation>
    <scope>NUCLEOTIDE SEQUENCE [LARGE SCALE GENOMIC DNA]</scope>
    <source>
        <strain evidence="5 6">Nm1</strain>
    </source>
</reference>
<evidence type="ECO:0000256" key="3">
    <source>
        <dbReference type="ARBA" id="ARBA00022833"/>
    </source>
</evidence>
<dbReference type="HAMAP" id="MF_00213">
    <property type="entry name" value="HypA_HybF"/>
    <property type="match status" value="1"/>
</dbReference>
<dbReference type="EMBL" id="FNOY01000016">
    <property type="protein sequence ID" value="SDY05359.1"/>
    <property type="molecule type" value="Genomic_DNA"/>
</dbReference>
<keyword evidence="2 4" id="KW-0479">Metal-binding</keyword>
<feature type="binding site" evidence="4">
    <location>
        <position position="94"/>
    </location>
    <ligand>
        <name>Zn(2+)</name>
        <dbReference type="ChEBI" id="CHEBI:29105"/>
    </ligand>
</feature>
<dbReference type="Proteomes" id="UP000198640">
    <property type="component" value="Unassembled WGS sequence"/>
</dbReference>
<evidence type="ECO:0000313" key="6">
    <source>
        <dbReference type="Proteomes" id="UP000198640"/>
    </source>
</evidence>
<gene>
    <name evidence="4" type="primary">hypA</name>
    <name evidence="5" type="ORF">SAMN05421881_101627</name>
</gene>
<dbReference type="FunFam" id="3.30.2320.80:FF:000001">
    <property type="entry name" value="Hydrogenase maturation factor HypA"/>
    <property type="match status" value="1"/>
</dbReference>
<dbReference type="PIRSF" id="PIRSF004761">
    <property type="entry name" value="Hydrgn_mat_HypA"/>
    <property type="match status" value="1"/>
</dbReference>
<dbReference type="GO" id="GO:0051604">
    <property type="term" value="P:protein maturation"/>
    <property type="evidence" value="ECO:0007669"/>
    <property type="project" value="InterPro"/>
</dbReference>
<dbReference type="GO" id="GO:0008270">
    <property type="term" value="F:zinc ion binding"/>
    <property type="evidence" value="ECO:0007669"/>
    <property type="project" value="UniProtKB-UniRule"/>
</dbReference>
<evidence type="ECO:0000256" key="1">
    <source>
        <dbReference type="ARBA" id="ARBA00022596"/>
    </source>
</evidence>
<proteinExistence type="inferred from homology"/>
<name>A0A1H3GSQ6_9PROT</name>
<dbReference type="STRING" id="44576.SAMN05421881_101627"/>
<comment type="function">
    <text evidence="4">Involved in the maturation of [NiFe] hydrogenases. Required for nickel insertion into the metal center of the hydrogenase.</text>
</comment>
<keyword evidence="1 4" id="KW-0533">Nickel</keyword>
<dbReference type="RefSeq" id="WP_176973947.1">
    <property type="nucleotide sequence ID" value="NZ_FNOY01000016.1"/>
</dbReference>
<dbReference type="PANTHER" id="PTHR34535">
    <property type="entry name" value="HYDROGENASE MATURATION FACTOR HYPA"/>
    <property type="match status" value="1"/>
</dbReference>
<dbReference type="InterPro" id="IPR000688">
    <property type="entry name" value="HypA/HybF"/>
</dbReference>
<accession>A0A1H3GSQ6</accession>
<feature type="binding site" evidence="4">
    <location>
        <position position="75"/>
    </location>
    <ligand>
        <name>Zn(2+)</name>
        <dbReference type="ChEBI" id="CHEBI:29105"/>
    </ligand>
</feature>
<dbReference type="AlphaFoldDB" id="A0A1H3GSQ6"/>
<evidence type="ECO:0000313" key="5">
    <source>
        <dbReference type="EMBL" id="SDY05359.1"/>
    </source>
</evidence>